<dbReference type="SUPFAM" id="SSF110296">
    <property type="entry name" value="Oligoxyloglucan reducing end-specific cellobiohydrolase"/>
    <property type="match status" value="1"/>
</dbReference>
<dbReference type="GO" id="GO:0010411">
    <property type="term" value="P:xyloglucan metabolic process"/>
    <property type="evidence" value="ECO:0007669"/>
    <property type="project" value="TreeGrafter"/>
</dbReference>
<reference evidence="1 2" key="1">
    <citation type="submission" date="2020-10" db="EMBL/GenBank/DDBJ databases">
        <title>Wide distribution of Phycisphaera-like planctomycetes from WD2101 soil group in peatlands and genome analysis of the first cultivated representative.</title>
        <authorList>
            <person name="Dedysh S.N."/>
            <person name="Beletsky A.V."/>
            <person name="Ivanova A."/>
            <person name="Kulichevskaya I.S."/>
            <person name="Suzina N.E."/>
            <person name="Philippov D.A."/>
            <person name="Rakitin A.L."/>
            <person name="Mardanov A.V."/>
            <person name="Ravin N.V."/>
        </authorList>
    </citation>
    <scope>NUCLEOTIDE SEQUENCE [LARGE SCALE GENOMIC DNA]</scope>
    <source>
        <strain evidence="1 2">M1803</strain>
    </source>
</reference>
<dbReference type="PANTHER" id="PTHR43739:SF5">
    <property type="entry name" value="EXO-ALPHA-SIALIDASE"/>
    <property type="match status" value="1"/>
</dbReference>
<gene>
    <name evidence="1" type="ORF">IPV69_11810</name>
</gene>
<dbReference type="InterPro" id="IPR015943">
    <property type="entry name" value="WD40/YVTN_repeat-like_dom_sf"/>
</dbReference>
<sequence>MSKRVFISTRKGLFTISPLNGKWAVTDAHFVGDNSPMVLVDRRDGAVYAALDHGHFGGKLHRSDDGGSTWKEIAVPKYPEKPEGAPPEIDGFGKEIPWSLKLIWSLEAGGAPGELWCGTIPGGLFHSTDRGDSWSINRPLWDHPDRKKWMGGGADQPGIHSICLDPRDSRTLVAGVSCGGCWLTRDNGDTWEVASQGMRAEFMPPEKQFDPIVQDPHRVVQSPSSPDVFWTQHHNGIFRSTDGCRKWEEITAQRPGQSGFAVVVHPHDADTAWFIPMVKDEKRYPPDGKLVVLKTRDGGRSFQEQRVGLPQHHNYDLVFRHCLDIDDSGDLLVFGSTTGNVYVSENGGAAWQKLEEHLPPVYAVRMG</sequence>
<keyword evidence="2" id="KW-1185">Reference proteome</keyword>
<dbReference type="EMBL" id="CP063458">
    <property type="protein sequence ID" value="QOV91992.1"/>
    <property type="molecule type" value="Genomic_DNA"/>
</dbReference>
<organism evidence="1 2">
    <name type="scientific">Humisphaera borealis</name>
    <dbReference type="NCBI Taxonomy" id="2807512"/>
    <lineage>
        <taxon>Bacteria</taxon>
        <taxon>Pseudomonadati</taxon>
        <taxon>Planctomycetota</taxon>
        <taxon>Phycisphaerae</taxon>
        <taxon>Tepidisphaerales</taxon>
        <taxon>Tepidisphaeraceae</taxon>
        <taxon>Humisphaera</taxon>
    </lineage>
</organism>
<dbReference type="RefSeq" id="WP_206295315.1">
    <property type="nucleotide sequence ID" value="NZ_CP063458.1"/>
</dbReference>
<evidence type="ECO:0000313" key="2">
    <source>
        <dbReference type="Proteomes" id="UP000593765"/>
    </source>
</evidence>
<dbReference type="KEGG" id="hbs:IPV69_11810"/>
<dbReference type="Proteomes" id="UP000593765">
    <property type="component" value="Chromosome"/>
</dbReference>
<dbReference type="AlphaFoldDB" id="A0A7M2X3I4"/>
<accession>A0A7M2X3I4</accession>
<name>A0A7M2X3I4_9BACT</name>
<evidence type="ECO:0000313" key="1">
    <source>
        <dbReference type="EMBL" id="QOV91992.1"/>
    </source>
</evidence>
<protein>
    <submittedName>
        <fullName evidence="1">Exo-alpha-sialidase</fullName>
    </submittedName>
</protein>
<dbReference type="PANTHER" id="PTHR43739">
    <property type="entry name" value="XYLOGLUCANASE (EUROFUNG)"/>
    <property type="match status" value="1"/>
</dbReference>
<dbReference type="Gene3D" id="2.130.10.10">
    <property type="entry name" value="YVTN repeat-like/Quinoprotein amine dehydrogenase"/>
    <property type="match status" value="1"/>
</dbReference>
<proteinExistence type="predicted"/>
<dbReference type="CDD" id="cd15482">
    <property type="entry name" value="Sialidase_non-viral"/>
    <property type="match status" value="1"/>
</dbReference>
<dbReference type="InterPro" id="IPR052025">
    <property type="entry name" value="Xyloglucanase_GH74"/>
</dbReference>